<dbReference type="Gene3D" id="3.30.470.20">
    <property type="entry name" value="ATP-grasp fold, B domain"/>
    <property type="match status" value="1"/>
</dbReference>
<dbReference type="InterPro" id="IPR004344">
    <property type="entry name" value="TTL/TTLL_fam"/>
</dbReference>
<name>A0ABQ7JBS0_9APIC</name>
<keyword evidence="3" id="KW-1185">Reference proteome</keyword>
<dbReference type="Proteomes" id="UP000823046">
    <property type="component" value="Unassembled WGS sequence"/>
</dbReference>
<proteinExistence type="predicted"/>
<comment type="caution">
    <text evidence="2">The sequence shown here is derived from an EMBL/GenBank/DDBJ whole genome shotgun (WGS) entry which is preliminary data.</text>
</comment>
<gene>
    <name evidence="2" type="ORF">IE077_002077</name>
</gene>
<dbReference type="PANTHER" id="PTHR46069">
    <property type="entry name" value="TUBULIN TYROSINE LIGASE"/>
    <property type="match status" value="1"/>
</dbReference>
<feature type="region of interest" description="Disordered" evidence="1">
    <location>
        <begin position="123"/>
        <end position="145"/>
    </location>
</feature>
<dbReference type="InterPro" id="IPR013815">
    <property type="entry name" value="ATP_grasp_subdomain_1"/>
</dbReference>
<protein>
    <submittedName>
        <fullName evidence="2">Uncharacterized protein</fullName>
    </submittedName>
</protein>
<evidence type="ECO:0000313" key="3">
    <source>
        <dbReference type="Proteomes" id="UP000823046"/>
    </source>
</evidence>
<feature type="compositionally biased region" description="Low complexity" evidence="1">
    <location>
        <begin position="134"/>
        <end position="143"/>
    </location>
</feature>
<accession>A0ABQ7JBS0</accession>
<organism evidence="2 3">
    <name type="scientific">Cardiosporidium cionae</name>
    <dbReference type="NCBI Taxonomy" id="476202"/>
    <lineage>
        <taxon>Eukaryota</taxon>
        <taxon>Sar</taxon>
        <taxon>Alveolata</taxon>
        <taxon>Apicomplexa</taxon>
        <taxon>Aconoidasida</taxon>
        <taxon>Nephromycida</taxon>
        <taxon>Cardiosporidium</taxon>
    </lineage>
</organism>
<evidence type="ECO:0000256" key="1">
    <source>
        <dbReference type="SAM" id="MobiDB-lite"/>
    </source>
</evidence>
<sequence>MQKTNPGQSVPYPYFSCMRSSGRLQTKKEIQSTKTRCTGLKSTCTKGKAISIITKVPACWGRELWILKPASLSRGRGIRLISNINELEDHIQHANIEGIQKKHQGCSTQPTSTKFIPAQDYTKNSEKENQNDLSQGSITSSSSIKNETEAANTDCRICDTEISFARLPCDQLKARNLLFHNQISKMSQTLRGVECMRNDAENCQGTKKEQPMLLRGYKKVLQLKNYSKCGITSQKDYQNALLNFSDGVYTRKTRIHGYIENHSERLHTFDARVTEWVAQKYLENPLLIKNRKFGKTLWDAWYFIMNYSGLLAVKLRLTFCHLLREIYLVDVRVFAALTPSMQLYVYNEGYVRTAAEAFDLVNTENPFIHLTNNAIQKQGPNYGNNACIK</sequence>
<reference evidence="2 3" key="1">
    <citation type="journal article" date="2020" name="bioRxiv">
        <title>Metabolic contributions of an alphaproteobacterial endosymbiont in the apicomplexan Cardiosporidium cionae.</title>
        <authorList>
            <person name="Hunter E.S."/>
            <person name="Paight C.J."/>
            <person name="Lane C.E."/>
        </authorList>
    </citation>
    <scope>NUCLEOTIDE SEQUENCE [LARGE SCALE GENOMIC DNA]</scope>
    <source>
        <strain evidence="2">ESH_2018</strain>
    </source>
</reference>
<dbReference type="EMBL" id="JADAQX010000184">
    <property type="protein sequence ID" value="KAF8821404.1"/>
    <property type="molecule type" value="Genomic_DNA"/>
</dbReference>
<dbReference type="Pfam" id="PF03133">
    <property type="entry name" value="TTL"/>
    <property type="match status" value="1"/>
</dbReference>
<dbReference type="Gene3D" id="3.30.1490.20">
    <property type="entry name" value="ATP-grasp fold, A domain"/>
    <property type="match status" value="1"/>
</dbReference>
<evidence type="ECO:0000313" key="2">
    <source>
        <dbReference type="EMBL" id="KAF8821404.1"/>
    </source>
</evidence>
<dbReference type="PANTHER" id="PTHR46069:SF1">
    <property type="entry name" value="CHROMOSOME UNDETERMINED SCAFFOLD_125, WHOLE GENOME SHOTGUN SEQUENCE"/>
    <property type="match status" value="1"/>
</dbReference>